<keyword evidence="2" id="KW-1185">Reference proteome</keyword>
<sequence>MEATAAFTATKAHCWNNACSCRTSCPKLANSNVKMGELHTKQVRGKPGKQVSPKADQVALGTYPCMGMVEYLTDFVPVVEFKHIGCHMFGCVSVREKISPTSLFHGFKLYLPRLLECRLIIIAVGLAADGTHVMVHAKFVKQAPQSRCTHLYSKLLMRRTHCVQLT</sequence>
<gene>
    <name evidence="1" type="ORF">HPB48_012036</name>
</gene>
<name>A0A9J6GGA4_HAELO</name>
<evidence type="ECO:0000313" key="2">
    <source>
        <dbReference type="Proteomes" id="UP000821853"/>
    </source>
</evidence>
<dbReference type="VEuPathDB" id="VectorBase:HLOH_044525"/>
<organism evidence="1 2">
    <name type="scientific">Haemaphysalis longicornis</name>
    <name type="common">Bush tick</name>
    <dbReference type="NCBI Taxonomy" id="44386"/>
    <lineage>
        <taxon>Eukaryota</taxon>
        <taxon>Metazoa</taxon>
        <taxon>Ecdysozoa</taxon>
        <taxon>Arthropoda</taxon>
        <taxon>Chelicerata</taxon>
        <taxon>Arachnida</taxon>
        <taxon>Acari</taxon>
        <taxon>Parasitiformes</taxon>
        <taxon>Ixodida</taxon>
        <taxon>Ixodoidea</taxon>
        <taxon>Ixodidae</taxon>
        <taxon>Haemaphysalinae</taxon>
        <taxon>Haemaphysalis</taxon>
    </lineage>
</organism>
<dbReference type="AlphaFoldDB" id="A0A9J6GGA4"/>
<dbReference type="EMBL" id="JABSTR010000006">
    <property type="protein sequence ID" value="KAH9373895.1"/>
    <property type="molecule type" value="Genomic_DNA"/>
</dbReference>
<accession>A0A9J6GGA4</accession>
<protein>
    <submittedName>
        <fullName evidence="1">Uncharacterized protein</fullName>
    </submittedName>
</protein>
<comment type="caution">
    <text evidence="1">The sequence shown here is derived from an EMBL/GenBank/DDBJ whole genome shotgun (WGS) entry which is preliminary data.</text>
</comment>
<evidence type="ECO:0000313" key="1">
    <source>
        <dbReference type="EMBL" id="KAH9373895.1"/>
    </source>
</evidence>
<dbReference type="Proteomes" id="UP000821853">
    <property type="component" value="Chromosome 4"/>
</dbReference>
<proteinExistence type="predicted"/>
<reference evidence="1 2" key="1">
    <citation type="journal article" date="2020" name="Cell">
        <title>Large-Scale Comparative Analyses of Tick Genomes Elucidate Their Genetic Diversity and Vector Capacities.</title>
        <authorList>
            <consortium name="Tick Genome and Microbiome Consortium (TIGMIC)"/>
            <person name="Jia N."/>
            <person name="Wang J."/>
            <person name="Shi W."/>
            <person name="Du L."/>
            <person name="Sun Y."/>
            <person name="Zhan W."/>
            <person name="Jiang J.F."/>
            <person name="Wang Q."/>
            <person name="Zhang B."/>
            <person name="Ji P."/>
            <person name="Bell-Sakyi L."/>
            <person name="Cui X.M."/>
            <person name="Yuan T.T."/>
            <person name="Jiang B.G."/>
            <person name="Yang W.F."/>
            <person name="Lam T.T."/>
            <person name="Chang Q.C."/>
            <person name="Ding S.J."/>
            <person name="Wang X.J."/>
            <person name="Zhu J.G."/>
            <person name="Ruan X.D."/>
            <person name="Zhao L."/>
            <person name="Wei J.T."/>
            <person name="Ye R.Z."/>
            <person name="Que T.C."/>
            <person name="Du C.H."/>
            <person name="Zhou Y.H."/>
            <person name="Cheng J.X."/>
            <person name="Dai P.F."/>
            <person name="Guo W.B."/>
            <person name="Han X.H."/>
            <person name="Huang E.J."/>
            <person name="Li L.F."/>
            <person name="Wei W."/>
            <person name="Gao Y.C."/>
            <person name="Liu J.Z."/>
            <person name="Shao H.Z."/>
            <person name="Wang X."/>
            <person name="Wang C.C."/>
            <person name="Yang T.C."/>
            <person name="Huo Q.B."/>
            <person name="Li W."/>
            <person name="Chen H.Y."/>
            <person name="Chen S.E."/>
            <person name="Zhou L.G."/>
            <person name="Ni X.B."/>
            <person name="Tian J.H."/>
            <person name="Sheng Y."/>
            <person name="Liu T."/>
            <person name="Pan Y.S."/>
            <person name="Xia L.Y."/>
            <person name="Li J."/>
            <person name="Zhao F."/>
            <person name="Cao W.C."/>
        </authorList>
    </citation>
    <scope>NUCLEOTIDE SEQUENCE [LARGE SCALE GENOMIC DNA]</scope>
    <source>
        <strain evidence="1">HaeL-2018</strain>
    </source>
</reference>